<dbReference type="EMBL" id="QAAD01000002">
    <property type="protein sequence ID" value="PTN10171.1"/>
    <property type="molecule type" value="Genomic_DNA"/>
</dbReference>
<dbReference type="Pfam" id="PF01075">
    <property type="entry name" value="Glyco_transf_9"/>
    <property type="match status" value="1"/>
</dbReference>
<dbReference type="GO" id="GO:0009244">
    <property type="term" value="P:lipopolysaccharide core region biosynthetic process"/>
    <property type="evidence" value="ECO:0007669"/>
    <property type="project" value="TreeGrafter"/>
</dbReference>
<dbReference type="GO" id="GO:0008713">
    <property type="term" value="F:ADP-heptose-lipopolysaccharide heptosyltransferase activity"/>
    <property type="evidence" value="ECO:0007669"/>
    <property type="project" value="TreeGrafter"/>
</dbReference>
<protein>
    <submittedName>
        <fullName evidence="3">Heptosyltransferase-2</fullName>
    </submittedName>
</protein>
<keyword evidence="2 3" id="KW-0808">Transferase</keyword>
<dbReference type="SUPFAM" id="SSF53756">
    <property type="entry name" value="UDP-Glycosyltransferase/glycogen phosphorylase"/>
    <property type="match status" value="1"/>
</dbReference>
<evidence type="ECO:0000313" key="3">
    <source>
        <dbReference type="EMBL" id="PTN10171.1"/>
    </source>
</evidence>
<keyword evidence="4" id="KW-1185">Reference proteome</keyword>
<comment type="caution">
    <text evidence="3">The sequence shown here is derived from an EMBL/GenBank/DDBJ whole genome shotgun (WGS) entry which is preliminary data.</text>
</comment>
<keyword evidence="1" id="KW-0328">Glycosyltransferase</keyword>
<dbReference type="GO" id="GO:0005829">
    <property type="term" value="C:cytosol"/>
    <property type="evidence" value="ECO:0007669"/>
    <property type="project" value="TreeGrafter"/>
</dbReference>
<dbReference type="OrthoDB" id="9772349at2"/>
<organism evidence="3 4">
    <name type="scientific">Mangrovibacterium marinum</name>
    <dbReference type="NCBI Taxonomy" id="1639118"/>
    <lineage>
        <taxon>Bacteria</taxon>
        <taxon>Pseudomonadati</taxon>
        <taxon>Bacteroidota</taxon>
        <taxon>Bacteroidia</taxon>
        <taxon>Marinilabiliales</taxon>
        <taxon>Prolixibacteraceae</taxon>
        <taxon>Mangrovibacterium</taxon>
    </lineage>
</organism>
<dbReference type="PANTHER" id="PTHR30160:SF7">
    <property type="entry name" value="ADP-HEPTOSE--LPS HEPTOSYLTRANSFERASE 2"/>
    <property type="match status" value="1"/>
</dbReference>
<dbReference type="InterPro" id="IPR002201">
    <property type="entry name" value="Glyco_trans_9"/>
</dbReference>
<proteinExistence type="predicted"/>
<name>A0A2T5C5K8_9BACT</name>
<reference evidence="3 4" key="1">
    <citation type="submission" date="2018-04" db="EMBL/GenBank/DDBJ databases">
        <title>Genomic Encyclopedia of Archaeal and Bacterial Type Strains, Phase II (KMG-II): from individual species to whole genera.</title>
        <authorList>
            <person name="Goeker M."/>
        </authorList>
    </citation>
    <scope>NUCLEOTIDE SEQUENCE [LARGE SCALE GENOMIC DNA]</scope>
    <source>
        <strain evidence="3 4">DSM 28823</strain>
    </source>
</reference>
<dbReference type="Proteomes" id="UP000243525">
    <property type="component" value="Unassembled WGS sequence"/>
</dbReference>
<gene>
    <name evidence="3" type="ORF">C8N47_102156</name>
</gene>
<accession>A0A2T5C5K8</accession>
<dbReference type="CDD" id="cd03789">
    <property type="entry name" value="GT9_LPS_heptosyltransferase"/>
    <property type="match status" value="1"/>
</dbReference>
<evidence type="ECO:0000256" key="2">
    <source>
        <dbReference type="ARBA" id="ARBA00022679"/>
    </source>
</evidence>
<evidence type="ECO:0000313" key="4">
    <source>
        <dbReference type="Proteomes" id="UP000243525"/>
    </source>
</evidence>
<dbReference type="AlphaFoldDB" id="A0A2T5C5K8"/>
<dbReference type="Gene3D" id="3.40.50.2000">
    <property type="entry name" value="Glycogen Phosphorylase B"/>
    <property type="match status" value="2"/>
</dbReference>
<dbReference type="InterPro" id="IPR051199">
    <property type="entry name" value="LPS_LOS_Heptosyltrfase"/>
</dbReference>
<sequence length="353" mass="40716">MRFLVIQQKMIGDVLTSTIICDNLKIKYPDCVIDYVVNEQTVGVIENHPSIDHIIVFKKDYRKKKELYRFLKIIGKVKYDAVIDAYCKIESNLISLFANSPRKISMRKWYSRWVYDLTYVRFSEPDPQMRLAIKNRLQLLEPFGLSEHRIVTQPSIFISEDEKEQASNFLSINNIEDNSKLIMVSVLGSSKSKSYPDLFMARMIDQVCEELVNPIVLFNYIPSQKQQAQKVYELCNAGSKSCIRFDVFARSMRDFLAVLKQCKVLIGNEGGAVNMAKALGIPTLCVFAPMTDKAGWSSNSEKNHIAIHLEDFYPELFKDKAKSTMAKRNVAYYNLLEPKLFKAKLTRFLDEHV</sequence>
<evidence type="ECO:0000256" key="1">
    <source>
        <dbReference type="ARBA" id="ARBA00022676"/>
    </source>
</evidence>
<dbReference type="PANTHER" id="PTHR30160">
    <property type="entry name" value="TETRAACYLDISACCHARIDE 4'-KINASE-RELATED"/>
    <property type="match status" value="1"/>
</dbReference>